<organism evidence="1 2">
    <name type="scientific">Oenococcus alcoholitolerans</name>
    <dbReference type="NCBI Taxonomy" id="931074"/>
    <lineage>
        <taxon>Bacteria</taxon>
        <taxon>Bacillati</taxon>
        <taxon>Bacillota</taxon>
        <taxon>Bacilli</taxon>
        <taxon>Lactobacillales</taxon>
        <taxon>Lactobacillaceae</taxon>
        <taxon>Oenococcus</taxon>
    </lineage>
</organism>
<protein>
    <recommendedName>
        <fullName evidence="3">Maltogenic Amylase C-terminal domain-containing protein</fullName>
    </recommendedName>
</protein>
<dbReference type="InterPro" id="IPR013780">
    <property type="entry name" value="Glyco_hydro_b"/>
</dbReference>
<gene>
    <name evidence="1" type="ORF">Q757_06865</name>
</gene>
<dbReference type="Gene3D" id="2.60.40.1180">
    <property type="entry name" value="Golgi alpha-mannosidase II"/>
    <property type="match status" value="1"/>
</dbReference>
<comment type="caution">
    <text evidence="1">The sequence shown here is derived from an EMBL/GenBank/DDBJ whole genome shotgun (WGS) entry which is preliminary data.</text>
</comment>
<evidence type="ECO:0000313" key="2">
    <source>
        <dbReference type="Proteomes" id="UP000030023"/>
    </source>
</evidence>
<dbReference type="Proteomes" id="UP000030023">
    <property type="component" value="Unassembled WGS sequence"/>
</dbReference>
<dbReference type="SUPFAM" id="SSF51011">
    <property type="entry name" value="Glycosyl hydrolase domain"/>
    <property type="match status" value="1"/>
</dbReference>
<dbReference type="EMBL" id="AXCV01000335">
    <property type="protein sequence ID" value="KGO29951.1"/>
    <property type="molecule type" value="Genomic_DNA"/>
</dbReference>
<reference evidence="1 2" key="1">
    <citation type="journal article" date="2014" name="Antonie Van Leeuwenhoek">
        <title>Oenococcus alcoholitolerans sp. nov., a lactic acid bacteria isolated from cachaca and ethanol fermentation processes.</title>
        <authorList>
            <person name="Badotti F."/>
            <person name="Moreira A.P."/>
            <person name="Tonon L.A."/>
            <person name="de Lucena B.T."/>
            <person name="Gomes Fde C."/>
            <person name="Kruger R."/>
            <person name="Thompson C.C."/>
            <person name="de Morais M.A.Jr."/>
            <person name="Rosa C.A."/>
            <person name="Thompson F.L."/>
        </authorList>
    </citation>
    <scope>NUCLEOTIDE SEQUENCE [LARGE SCALE GENOMIC DNA]</scope>
    <source>
        <strain evidence="1 2">UFRJ-M7.2.18</strain>
    </source>
</reference>
<name>A0ABR4XPV8_9LACO</name>
<evidence type="ECO:0000313" key="1">
    <source>
        <dbReference type="EMBL" id="KGO29951.1"/>
    </source>
</evidence>
<evidence type="ECO:0008006" key="3">
    <source>
        <dbReference type="Google" id="ProtNLM"/>
    </source>
</evidence>
<proteinExistence type="predicted"/>
<keyword evidence="2" id="KW-1185">Reference proteome</keyword>
<accession>A0ABR4XPV8</accession>
<sequence>MIKIRKQETLFFDGDFKMLDGENDSLFFYERFKDDRRLLVVANFSEKRYVLENKFLPKNEKDILIANYSDRSKKELFSDPNIRPFESFIYLLDKEGRQNDQK</sequence>